<dbReference type="InterPro" id="IPR011009">
    <property type="entry name" value="Kinase-like_dom_sf"/>
</dbReference>
<sequence>MGSSSSKSLISRTSAIRPQPQAAPLIHQHFNGDGFGKPFRDPQATDDNILFPLNERELSSVSNQELINMLSTAPKLHEYGAVTIVRLSKYLVLKGGRRVSPSEARNMVFAADSLHLPVPSVHRSFAADIPAIGGRGKVMGFFIVMDYISGPTVGECWDNLDSSQQESIISQVVTITNNMQSTTLELPPGPIGATAGEKFEGPWFTEDGAGPFTTMQDLENWYNHKVDICIQYQQLPPDATRFKFDRLVLTHQDIASRNLILNAQGK</sequence>
<dbReference type="Proteomes" id="UP000481288">
    <property type="component" value="Unassembled WGS sequence"/>
</dbReference>
<dbReference type="PANTHER" id="PTHR21310:SF39">
    <property type="entry name" value="AMINOGLYCOSIDE PHOSPHOTRANSFERASE DOMAIN-CONTAINING PROTEIN"/>
    <property type="match status" value="1"/>
</dbReference>
<protein>
    <recommendedName>
        <fullName evidence="3">Aminoglycoside phosphotransferase domain-containing protein</fullName>
    </recommendedName>
</protein>
<dbReference type="SUPFAM" id="SSF56112">
    <property type="entry name" value="Protein kinase-like (PK-like)"/>
    <property type="match status" value="1"/>
</dbReference>
<comment type="caution">
    <text evidence="1">The sequence shown here is derived from an EMBL/GenBank/DDBJ whole genome shotgun (WGS) entry which is preliminary data.</text>
</comment>
<organism evidence="1 2">
    <name type="scientific">Lachnellula cervina</name>
    <dbReference type="NCBI Taxonomy" id="1316786"/>
    <lineage>
        <taxon>Eukaryota</taxon>
        <taxon>Fungi</taxon>
        <taxon>Dikarya</taxon>
        <taxon>Ascomycota</taxon>
        <taxon>Pezizomycotina</taxon>
        <taxon>Leotiomycetes</taxon>
        <taxon>Helotiales</taxon>
        <taxon>Lachnaceae</taxon>
        <taxon>Lachnellula</taxon>
    </lineage>
</organism>
<dbReference type="AlphaFoldDB" id="A0A7D8Z4T6"/>
<evidence type="ECO:0008006" key="3">
    <source>
        <dbReference type="Google" id="ProtNLM"/>
    </source>
</evidence>
<name>A0A7D8Z4T6_9HELO</name>
<accession>A0A7D8Z4T6</accession>
<gene>
    <name evidence="1" type="ORF">LCER1_G008554</name>
</gene>
<evidence type="ECO:0000313" key="1">
    <source>
        <dbReference type="EMBL" id="TVY52708.1"/>
    </source>
</evidence>
<keyword evidence="2" id="KW-1185">Reference proteome</keyword>
<dbReference type="OrthoDB" id="4177236at2759"/>
<dbReference type="PANTHER" id="PTHR21310">
    <property type="entry name" value="AMINOGLYCOSIDE PHOSPHOTRANSFERASE-RELATED-RELATED"/>
    <property type="match status" value="1"/>
</dbReference>
<dbReference type="InterPro" id="IPR051678">
    <property type="entry name" value="AGP_Transferase"/>
</dbReference>
<proteinExistence type="predicted"/>
<dbReference type="EMBL" id="QGMG01000562">
    <property type="protein sequence ID" value="TVY52708.1"/>
    <property type="molecule type" value="Genomic_DNA"/>
</dbReference>
<reference evidence="1 2" key="1">
    <citation type="submission" date="2018-05" db="EMBL/GenBank/DDBJ databases">
        <title>Whole genome sequencing for identification of molecular markers to develop diagnostic detection tools for the regulated plant pathogen Lachnellula willkommii.</title>
        <authorList>
            <person name="Giroux E."/>
            <person name="Bilodeau G."/>
        </authorList>
    </citation>
    <scope>NUCLEOTIDE SEQUENCE [LARGE SCALE GENOMIC DNA]</scope>
    <source>
        <strain evidence="1 2">CBS 625.97</strain>
    </source>
</reference>
<evidence type="ECO:0000313" key="2">
    <source>
        <dbReference type="Proteomes" id="UP000481288"/>
    </source>
</evidence>
<feature type="non-terminal residue" evidence="1">
    <location>
        <position position="266"/>
    </location>
</feature>